<sequence length="379" mass="42824">MTDNGQDQLDFDVESGEPVELDQEDVESLQEADPEPARVSYTGSDFDAEGLVRRLKRGDIVIPTFGHPEDPPIETARFQRDFVWRRPQMDRFIESLLLGYPIPGIFLVQQVDRRYLVLDGQQRLRTLAAFYEGLHEKREFALRNVATKFQGLTYRTLTPEVRRTLDNTFIQATIVQTDGSTDSLDAVYQVFERLNSGGTQLTPHEIRVALYAGDFIDLLTELNADPNWRNLYGRKSPRLRDQEVILRIIALYTSPGTYKRPLKKFLNDFVGQNRDLESLSAELVETRFRLAAQLINEGAGPRALRRQSAQINTALTEAIFVGLIRRLDADASVTAADVGQAIERLLGNKRLEPAISRATADEESVRTRLAVTTQAFAAI</sequence>
<evidence type="ECO:0000313" key="4">
    <source>
        <dbReference type="Proteomes" id="UP001447516"/>
    </source>
</evidence>
<name>A0ABV0ATS6_9ACTN</name>
<feature type="domain" description="GmrSD restriction endonucleases N-terminal" evidence="2">
    <location>
        <begin position="74"/>
        <end position="211"/>
    </location>
</feature>
<dbReference type="InterPro" id="IPR004919">
    <property type="entry name" value="GmrSD_N"/>
</dbReference>
<dbReference type="Proteomes" id="UP001447516">
    <property type="component" value="Unassembled WGS sequence"/>
</dbReference>
<dbReference type="PANTHER" id="PTHR39639">
    <property type="entry name" value="CHROMOSOME 16, WHOLE GENOME SHOTGUN SEQUENCE"/>
    <property type="match status" value="1"/>
</dbReference>
<evidence type="ECO:0000313" key="3">
    <source>
        <dbReference type="EMBL" id="MEN3538690.1"/>
    </source>
</evidence>
<feature type="region of interest" description="Disordered" evidence="1">
    <location>
        <begin position="1"/>
        <end position="41"/>
    </location>
</feature>
<feature type="compositionally biased region" description="Acidic residues" evidence="1">
    <location>
        <begin position="9"/>
        <end position="34"/>
    </location>
</feature>
<evidence type="ECO:0000259" key="2">
    <source>
        <dbReference type="Pfam" id="PF03235"/>
    </source>
</evidence>
<evidence type="ECO:0000256" key="1">
    <source>
        <dbReference type="SAM" id="MobiDB-lite"/>
    </source>
</evidence>
<dbReference type="EMBL" id="JBDJAW010000025">
    <property type="protein sequence ID" value="MEN3538690.1"/>
    <property type="molecule type" value="Genomic_DNA"/>
</dbReference>
<dbReference type="PANTHER" id="PTHR39639:SF1">
    <property type="entry name" value="DUF262 DOMAIN-CONTAINING PROTEIN"/>
    <property type="match status" value="1"/>
</dbReference>
<comment type="caution">
    <text evidence="3">The sequence shown here is derived from an EMBL/GenBank/DDBJ whole genome shotgun (WGS) entry which is preliminary data.</text>
</comment>
<organism evidence="3 4">
    <name type="scientific">Microbispora maris</name>
    <dbReference type="NCBI Taxonomy" id="3144104"/>
    <lineage>
        <taxon>Bacteria</taxon>
        <taxon>Bacillati</taxon>
        <taxon>Actinomycetota</taxon>
        <taxon>Actinomycetes</taxon>
        <taxon>Streptosporangiales</taxon>
        <taxon>Streptosporangiaceae</taxon>
        <taxon>Microbispora</taxon>
    </lineage>
</organism>
<keyword evidence="4" id="KW-1185">Reference proteome</keyword>
<protein>
    <submittedName>
        <fullName evidence="3">DUF262 domain-containing protein</fullName>
    </submittedName>
</protein>
<accession>A0ABV0ATS6</accession>
<dbReference type="RefSeq" id="WP_346228616.1">
    <property type="nucleotide sequence ID" value="NZ_JBDJAW010000025.1"/>
</dbReference>
<reference evidence="3 4" key="1">
    <citation type="submission" date="2024-05" db="EMBL/GenBank/DDBJ databases">
        <title>Microbispora sp.ZYX-F-249.</title>
        <authorList>
            <person name="Xie H."/>
        </authorList>
    </citation>
    <scope>NUCLEOTIDE SEQUENCE [LARGE SCALE GENOMIC DNA]</scope>
    <source>
        <strain evidence="3 4">ZYX-F-249</strain>
    </source>
</reference>
<proteinExistence type="predicted"/>
<gene>
    <name evidence="3" type="ORF">AAH991_26505</name>
</gene>
<dbReference type="Pfam" id="PF03235">
    <property type="entry name" value="GmrSD_N"/>
    <property type="match status" value="1"/>
</dbReference>